<gene>
    <name evidence="1" type="ORF">FYJ85_16575</name>
</gene>
<sequence length="61" mass="6877">MQLQLHGEQPRAFGAEAEFPADRRPLVRCAELQIGEAERLYIGDHECTSVASPRRRNSGRV</sequence>
<organism evidence="1 2">
    <name type="scientific">Victivallis lenta</name>
    <dbReference type="NCBI Taxonomy" id="2606640"/>
    <lineage>
        <taxon>Bacteria</taxon>
        <taxon>Pseudomonadati</taxon>
        <taxon>Lentisphaerota</taxon>
        <taxon>Lentisphaeria</taxon>
        <taxon>Victivallales</taxon>
        <taxon>Victivallaceae</taxon>
        <taxon>Victivallis</taxon>
    </lineage>
</organism>
<protein>
    <submittedName>
        <fullName evidence="1">Uncharacterized protein</fullName>
    </submittedName>
</protein>
<dbReference type="RefSeq" id="WP_154419564.1">
    <property type="nucleotide sequence ID" value="NZ_VUNS01000021.1"/>
</dbReference>
<reference evidence="1 2" key="1">
    <citation type="submission" date="2019-08" db="EMBL/GenBank/DDBJ databases">
        <title>In-depth cultivation of the pig gut microbiome towards novel bacterial diversity and tailored functional studies.</title>
        <authorList>
            <person name="Wylensek D."/>
            <person name="Hitch T.C.A."/>
            <person name="Clavel T."/>
        </authorList>
    </citation>
    <scope>NUCLEOTIDE SEQUENCE [LARGE SCALE GENOMIC DNA]</scope>
    <source>
        <strain evidence="1 2">BBE-744-WT-12</strain>
    </source>
</reference>
<accession>A0A844G5M1</accession>
<dbReference type="Proteomes" id="UP000435649">
    <property type="component" value="Unassembled WGS sequence"/>
</dbReference>
<dbReference type="AlphaFoldDB" id="A0A844G5M1"/>
<name>A0A844G5M1_9BACT</name>
<evidence type="ECO:0000313" key="2">
    <source>
        <dbReference type="Proteomes" id="UP000435649"/>
    </source>
</evidence>
<comment type="caution">
    <text evidence="1">The sequence shown here is derived from an EMBL/GenBank/DDBJ whole genome shotgun (WGS) entry which is preliminary data.</text>
</comment>
<dbReference type="EMBL" id="VUNS01000021">
    <property type="protein sequence ID" value="MST98656.1"/>
    <property type="molecule type" value="Genomic_DNA"/>
</dbReference>
<keyword evidence="2" id="KW-1185">Reference proteome</keyword>
<evidence type="ECO:0000313" key="1">
    <source>
        <dbReference type="EMBL" id="MST98656.1"/>
    </source>
</evidence>
<proteinExistence type="predicted"/>